<comment type="caution">
    <text evidence="1">The sequence shown here is derived from an EMBL/GenBank/DDBJ whole genome shotgun (WGS) entry which is preliminary data.</text>
</comment>
<dbReference type="Proteomes" id="UP000003082">
    <property type="component" value="Unassembled WGS sequence"/>
</dbReference>
<sequence>MNVGIGGLCALLTVGGVLLGLIQSGRNLYRRRPAGLLSGVRSICASSNSTNLDV</sequence>
<reference evidence="1 2" key="1">
    <citation type="submission" date="2008-08" db="EMBL/GenBank/DDBJ databases">
        <authorList>
            <person name="Madupu R."/>
            <person name="Durkin A.S."/>
            <person name="Torralba M."/>
            <person name="Methe B."/>
            <person name="Sutton G.G."/>
            <person name="Strausberg R.L."/>
            <person name="Nelson K.E."/>
        </authorList>
    </citation>
    <scope>NUCLEOTIDE SEQUENCE [LARGE SCALE GENOMIC DNA]</scope>
    <source>
        <strain evidence="1 2">RM3267</strain>
    </source>
</reference>
<evidence type="ECO:0000313" key="1">
    <source>
        <dbReference type="EMBL" id="EEF13891.1"/>
    </source>
</evidence>
<keyword evidence="2" id="KW-1185">Reference proteome</keyword>
<organism evidence="1 2">
    <name type="scientific">Campylobacter rectus RM3267</name>
    <dbReference type="NCBI Taxonomy" id="553218"/>
    <lineage>
        <taxon>Bacteria</taxon>
        <taxon>Pseudomonadati</taxon>
        <taxon>Campylobacterota</taxon>
        <taxon>Epsilonproteobacteria</taxon>
        <taxon>Campylobacterales</taxon>
        <taxon>Campylobacteraceae</taxon>
        <taxon>Campylobacter</taxon>
    </lineage>
</organism>
<evidence type="ECO:0000313" key="2">
    <source>
        <dbReference type="Proteomes" id="UP000003082"/>
    </source>
</evidence>
<accession>B9D280</accession>
<proteinExistence type="predicted"/>
<dbReference type="AlphaFoldDB" id="B9D280"/>
<name>B9D280_CAMRE</name>
<dbReference type="EMBL" id="ACFU01000012">
    <property type="protein sequence ID" value="EEF13891.1"/>
    <property type="molecule type" value="Genomic_DNA"/>
</dbReference>
<protein>
    <submittedName>
        <fullName evidence="1">Uncharacterized protein</fullName>
    </submittedName>
</protein>
<gene>
    <name evidence="1" type="ORF">CAMRE0001_2922</name>
</gene>
<dbReference type="STRING" id="553218.CAMRE0001_2922"/>